<reference evidence="1" key="1">
    <citation type="journal article" date="2019" name="bioRxiv">
        <title>The Genome of the Zebra Mussel, Dreissena polymorpha: A Resource for Invasive Species Research.</title>
        <authorList>
            <person name="McCartney M.A."/>
            <person name="Auch B."/>
            <person name="Kono T."/>
            <person name="Mallez S."/>
            <person name="Zhang Y."/>
            <person name="Obille A."/>
            <person name="Becker A."/>
            <person name="Abrahante J.E."/>
            <person name="Garbe J."/>
            <person name="Badalamenti J.P."/>
            <person name="Herman A."/>
            <person name="Mangelson H."/>
            <person name="Liachko I."/>
            <person name="Sullivan S."/>
            <person name="Sone E.D."/>
            <person name="Koren S."/>
            <person name="Silverstein K.A.T."/>
            <person name="Beckman K.B."/>
            <person name="Gohl D.M."/>
        </authorList>
    </citation>
    <scope>NUCLEOTIDE SEQUENCE</scope>
    <source>
        <strain evidence="1">Duluth1</strain>
        <tissue evidence="1">Whole animal</tissue>
    </source>
</reference>
<accession>A0A9D4BZI2</accession>
<evidence type="ECO:0000313" key="2">
    <source>
        <dbReference type="Proteomes" id="UP000828390"/>
    </source>
</evidence>
<gene>
    <name evidence="1" type="ORF">DPMN_073718</name>
</gene>
<organism evidence="1 2">
    <name type="scientific">Dreissena polymorpha</name>
    <name type="common">Zebra mussel</name>
    <name type="synonym">Mytilus polymorpha</name>
    <dbReference type="NCBI Taxonomy" id="45954"/>
    <lineage>
        <taxon>Eukaryota</taxon>
        <taxon>Metazoa</taxon>
        <taxon>Spiralia</taxon>
        <taxon>Lophotrochozoa</taxon>
        <taxon>Mollusca</taxon>
        <taxon>Bivalvia</taxon>
        <taxon>Autobranchia</taxon>
        <taxon>Heteroconchia</taxon>
        <taxon>Euheterodonta</taxon>
        <taxon>Imparidentia</taxon>
        <taxon>Neoheterodontei</taxon>
        <taxon>Myida</taxon>
        <taxon>Dreissenoidea</taxon>
        <taxon>Dreissenidae</taxon>
        <taxon>Dreissena</taxon>
    </lineage>
</organism>
<dbReference type="EMBL" id="JAIWYP010000014">
    <property type="protein sequence ID" value="KAH3713915.1"/>
    <property type="molecule type" value="Genomic_DNA"/>
</dbReference>
<evidence type="ECO:0000313" key="1">
    <source>
        <dbReference type="EMBL" id="KAH3713915.1"/>
    </source>
</evidence>
<comment type="caution">
    <text evidence="1">The sequence shown here is derived from an EMBL/GenBank/DDBJ whole genome shotgun (WGS) entry which is preliminary data.</text>
</comment>
<name>A0A9D4BZI2_DREPO</name>
<protein>
    <submittedName>
        <fullName evidence="1">Uncharacterized protein</fullName>
    </submittedName>
</protein>
<reference evidence="1" key="2">
    <citation type="submission" date="2020-11" db="EMBL/GenBank/DDBJ databases">
        <authorList>
            <person name="McCartney M.A."/>
            <person name="Auch B."/>
            <person name="Kono T."/>
            <person name="Mallez S."/>
            <person name="Becker A."/>
            <person name="Gohl D.M."/>
            <person name="Silverstein K.A.T."/>
            <person name="Koren S."/>
            <person name="Bechman K.B."/>
            <person name="Herman A."/>
            <person name="Abrahante J.E."/>
            <person name="Garbe J."/>
        </authorList>
    </citation>
    <scope>NUCLEOTIDE SEQUENCE</scope>
    <source>
        <strain evidence="1">Duluth1</strain>
        <tissue evidence="1">Whole animal</tissue>
    </source>
</reference>
<dbReference type="Proteomes" id="UP000828390">
    <property type="component" value="Unassembled WGS sequence"/>
</dbReference>
<keyword evidence="2" id="KW-1185">Reference proteome</keyword>
<sequence length="63" mass="6871">MGYCGRIMVRVTAVHRLCVFKTSTLEMSQTTTIKTRYVPPRNAMTLARIGTIPTSLGSLGAVI</sequence>
<proteinExistence type="predicted"/>
<dbReference type="AlphaFoldDB" id="A0A9D4BZI2"/>